<gene>
    <name evidence="2" type="ORF">C6B37_01185</name>
</gene>
<feature type="transmembrane region" description="Helical" evidence="1">
    <location>
        <begin position="9"/>
        <end position="29"/>
    </location>
</feature>
<comment type="caution">
    <text evidence="2">The sequence shown here is derived from an EMBL/GenBank/DDBJ whole genome shotgun (WGS) entry which is preliminary data.</text>
</comment>
<keyword evidence="3" id="KW-1185">Reference proteome</keyword>
<evidence type="ECO:0000256" key="1">
    <source>
        <dbReference type="SAM" id="Phobius"/>
    </source>
</evidence>
<sequence length="190" mass="22487">MNFNQFKKFFILFVSILFVSAILYVSYFYKNQKQKNYQSKKNLFDSLSFNFVQKLAYRGMEQFQKGLSEGNTQYKLIYEADSQLFIEFVTQGTLKTASSPLIQGTIDFISECLNRNIHLYINEKHMFSTSENLLKNCKESVLDLKIRNQDNVHFFVNYYNDTIGDGYCFFHALDNVLKNIIPNWQEKIFI</sequence>
<dbReference type="EMBL" id="PUUG01000025">
    <property type="protein sequence ID" value="PQP79776.1"/>
    <property type="molecule type" value="Genomic_DNA"/>
</dbReference>
<keyword evidence="1" id="KW-1133">Transmembrane helix</keyword>
<dbReference type="Proteomes" id="UP000238672">
    <property type="component" value="Unassembled WGS sequence"/>
</dbReference>
<evidence type="ECO:0000313" key="2">
    <source>
        <dbReference type="EMBL" id="PQP79776.1"/>
    </source>
</evidence>
<organism evidence="2 3">
    <name type="scientific">Candidatus Phytoplasma phoenicium</name>
    <dbReference type="NCBI Taxonomy" id="198422"/>
    <lineage>
        <taxon>Bacteria</taxon>
        <taxon>Bacillati</taxon>
        <taxon>Mycoplasmatota</taxon>
        <taxon>Mollicutes</taxon>
        <taxon>Acholeplasmatales</taxon>
        <taxon>Acholeplasmataceae</taxon>
        <taxon>Candidatus Phytoplasma</taxon>
        <taxon>16SrIX (Pigeon pea witches'-broom group)</taxon>
    </lineage>
</organism>
<reference evidence="2 3" key="1">
    <citation type="submission" date="2018-02" db="EMBL/GenBank/DDBJ databases">
        <title>Metagenomics reveals mixed infection of spiroplasma and phytoplasma in chicory.</title>
        <authorList>
            <person name="Polano C."/>
            <person name="Moruzzi S."/>
            <person name="Ermacora P."/>
            <person name="Ferrini F."/>
            <person name="Martini M."/>
            <person name="Firrao G."/>
        </authorList>
    </citation>
    <scope>NUCLEOTIDE SEQUENCE [LARGE SCALE GENOMIC DNA]</scope>
    <source>
        <strain evidence="2 3">ChiP</strain>
    </source>
</reference>
<keyword evidence="1" id="KW-0472">Membrane</keyword>
<keyword evidence="1" id="KW-0812">Transmembrane</keyword>
<evidence type="ECO:0000313" key="3">
    <source>
        <dbReference type="Proteomes" id="UP000238672"/>
    </source>
</evidence>
<accession>A0A2S8NUW3</accession>
<dbReference type="AlphaFoldDB" id="A0A2S8NUW3"/>
<proteinExistence type="predicted"/>
<name>A0A2S8NUW3_9MOLU</name>
<protein>
    <submittedName>
        <fullName evidence="2">Uncharacterized protein</fullName>
    </submittedName>
</protein>